<keyword evidence="2" id="KW-1133">Transmembrane helix</keyword>
<reference evidence="3 4" key="1">
    <citation type="submission" date="2014-03" db="EMBL/GenBank/DDBJ databases">
        <title>Draft genome of the hookworm Oesophagostomum dentatum.</title>
        <authorList>
            <person name="Mitreva M."/>
        </authorList>
    </citation>
    <scope>NUCLEOTIDE SEQUENCE [LARGE SCALE GENOMIC DNA]</scope>
    <source>
        <strain evidence="3 4">OD-Hann</strain>
    </source>
</reference>
<sequence length="178" mass="19944">RSRHESDDGPATIDNNADGRFPSPKVDSDQFLRIASWHNMSESEASTKISSRDIAETMRSWYRNVSRRKIFIILVILLVILFIAAVVLTIVLVVLPGHNNNHDFTAVIFTVTTPYTTASPTPLPYPTGYVVGTLFRYVPVGVAESLVPDSRGFTYRRQLLTWGNDTITMLETNTITQV</sequence>
<accession>A0A0B1SFQ0</accession>
<dbReference type="Proteomes" id="UP000053660">
    <property type="component" value="Unassembled WGS sequence"/>
</dbReference>
<dbReference type="OrthoDB" id="5819285at2759"/>
<feature type="transmembrane region" description="Helical" evidence="2">
    <location>
        <begin position="70"/>
        <end position="95"/>
    </location>
</feature>
<gene>
    <name evidence="3" type="ORF">OESDEN_17604</name>
</gene>
<dbReference type="EMBL" id="KN577661">
    <property type="protein sequence ID" value="KHJ82701.1"/>
    <property type="molecule type" value="Genomic_DNA"/>
</dbReference>
<evidence type="ECO:0000256" key="1">
    <source>
        <dbReference type="SAM" id="MobiDB-lite"/>
    </source>
</evidence>
<keyword evidence="2" id="KW-0812">Transmembrane</keyword>
<evidence type="ECO:0000313" key="4">
    <source>
        <dbReference type="Proteomes" id="UP000053660"/>
    </source>
</evidence>
<proteinExistence type="predicted"/>
<evidence type="ECO:0000313" key="3">
    <source>
        <dbReference type="EMBL" id="KHJ82701.1"/>
    </source>
</evidence>
<organism evidence="3 4">
    <name type="scientific">Oesophagostomum dentatum</name>
    <name type="common">Nodular worm</name>
    <dbReference type="NCBI Taxonomy" id="61180"/>
    <lineage>
        <taxon>Eukaryota</taxon>
        <taxon>Metazoa</taxon>
        <taxon>Ecdysozoa</taxon>
        <taxon>Nematoda</taxon>
        <taxon>Chromadorea</taxon>
        <taxon>Rhabditida</taxon>
        <taxon>Rhabditina</taxon>
        <taxon>Rhabditomorpha</taxon>
        <taxon>Strongyloidea</taxon>
        <taxon>Strongylidae</taxon>
        <taxon>Oesophagostomum</taxon>
    </lineage>
</organism>
<keyword evidence="4" id="KW-1185">Reference proteome</keyword>
<evidence type="ECO:0000256" key="2">
    <source>
        <dbReference type="SAM" id="Phobius"/>
    </source>
</evidence>
<dbReference type="AlphaFoldDB" id="A0A0B1SFQ0"/>
<feature type="non-terminal residue" evidence="3">
    <location>
        <position position="1"/>
    </location>
</feature>
<name>A0A0B1SFQ0_OESDE</name>
<protein>
    <submittedName>
        <fullName evidence="3">Uncharacterized protein</fullName>
    </submittedName>
</protein>
<keyword evidence="2" id="KW-0472">Membrane</keyword>
<feature type="region of interest" description="Disordered" evidence="1">
    <location>
        <begin position="1"/>
        <end position="25"/>
    </location>
</feature>